<dbReference type="OrthoDB" id="9809354at2"/>
<feature type="domain" description="Cytosol aminopeptidase" evidence="6">
    <location>
        <begin position="308"/>
        <end position="315"/>
    </location>
</feature>
<dbReference type="CDD" id="cd00433">
    <property type="entry name" value="Peptidase_M17"/>
    <property type="match status" value="1"/>
</dbReference>
<reference evidence="7 8" key="1">
    <citation type="submission" date="2016-07" db="EMBL/GenBank/DDBJ databases">
        <title>Complete genome sequence of Bradyrhizobium icense LMTR 13T, a potential inoculant strain isolated from lima bean (Phaseolus lunatus) in Peru.</title>
        <authorList>
            <person name="Ormeno-Orrillo E."/>
            <person name="Duran D."/>
            <person name="Rogel M.A."/>
            <person name="Rey L."/>
            <person name="Imperial J."/>
            <person name="Ruiz-Argueso T."/>
            <person name="Martinez-Romero E."/>
        </authorList>
    </citation>
    <scope>NUCLEOTIDE SEQUENCE [LARGE SCALE GENOMIC DNA]</scope>
    <source>
        <strain evidence="7 8">LMTR 13</strain>
    </source>
</reference>
<proteinExistence type="inferred from homology"/>
<dbReference type="Proteomes" id="UP000092839">
    <property type="component" value="Chromosome"/>
</dbReference>
<dbReference type="Pfam" id="PF00883">
    <property type="entry name" value="Peptidase_M17"/>
    <property type="match status" value="1"/>
</dbReference>
<dbReference type="Gene3D" id="3.40.220.10">
    <property type="entry name" value="Leucine Aminopeptidase, subunit E, domain 1"/>
    <property type="match status" value="1"/>
</dbReference>
<dbReference type="AlphaFoldDB" id="A0A1B1UP84"/>
<dbReference type="GO" id="GO:0005737">
    <property type="term" value="C:cytoplasm"/>
    <property type="evidence" value="ECO:0007669"/>
    <property type="project" value="InterPro"/>
</dbReference>
<dbReference type="GO" id="GO:0030145">
    <property type="term" value="F:manganese ion binding"/>
    <property type="evidence" value="ECO:0007669"/>
    <property type="project" value="InterPro"/>
</dbReference>
<keyword evidence="5" id="KW-0464">Manganese</keyword>
<dbReference type="SUPFAM" id="SSF53187">
    <property type="entry name" value="Zn-dependent exopeptidases"/>
    <property type="match status" value="1"/>
</dbReference>
<dbReference type="PROSITE" id="PS00631">
    <property type="entry name" value="CYTOSOL_AP"/>
    <property type="match status" value="1"/>
</dbReference>
<evidence type="ECO:0000256" key="5">
    <source>
        <dbReference type="ARBA" id="ARBA00023211"/>
    </source>
</evidence>
<evidence type="ECO:0000256" key="4">
    <source>
        <dbReference type="ARBA" id="ARBA00022801"/>
    </source>
</evidence>
<evidence type="ECO:0000256" key="1">
    <source>
        <dbReference type="ARBA" id="ARBA00009528"/>
    </source>
</evidence>
<evidence type="ECO:0000313" key="8">
    <source>
        <dbReference type="Proteomes" id="UP000092839"/>
    </source>
</evidence>
<organism evidence="7 8">
    <name type="scientific">Bradyrhizobium icense</name>
    <dbReference type="NCBI Taxonomy" id="1274631"/>
    <lineage>
        <taxon>Bacteria</taxon>
        <taxon>Pseudomonadati</taxon>
        <taxon>Pseudomonadota</taxon>
        <taxon>Alphaproteobacteria</taxon>
        <taxon>Hyphomicrobiales</taxon>
        <taxon>Nitrobacteraceae</taxon>
        <taxon>Bradyrhizobium</taxon>
    </lineage>
</organism>
<dbReference type="Pfam" id="PF21337">
    <property type="entry name" value="Peptidase_M17_N_1"/>
    <property type="match status" value="1"/>
</dbReference>
<sequence length="460" mass="49416">MPSPFETAPTASAIPITFATKTTWSAIAEDLPEPARRFALANDFTAKPGKCLTLPAPDGQIAQVVFGLEDESAKSRDLFRPGALPGLLPPGVYRFANAPHDLRLATLAFALGSYRFDRYRKAEKPEVRLVPPDGVDIADIARMAEAASLARDLINTPSNDMGPEQLADGAQALAARFGASFECIVGDDLVKQNFPLIHAVGMASARAPRLIDLSWGDPAHPKVTLVGKGVCFDTGGLDIKPSSGMLIMKKDMGGAANVLALAQMVMDAKLKVRLRVLIPAVENAVAGNAFRPLDIFKSRKGLNVEIGNTDAEGRLVLADALALADEEKPDLLVDLGTLTGAARVALGPDLPPFYTHDETLAESVAEHAKRENDPLWRMPLWPPYDSWLDSKVADINNAPSGGFAGSITCALFLQRFVTDARSWLHVDIYGWTPSAKPARPEGGECQAARAIYKLLSERYA</sequence>
<dbReference type="Gene3D" id="3.40.630.10">
    <property type="entry name" value="Zn peptidases"/>
    <property type="match status" value="1"/>
</dbReference>
<keyword evidence="2 7" id="KW-0031">Aminopeptidase</keyword>
<dbReference type="PRINTS" id="PR00481">
    <property type="entry name" value="LAMNOPPTDASE"/>
</dbReference>
<keyword evidence="4" id="KW-0378">Hydrolase</keyword>
<dbReference type="InterPro" id="IPR000819">
    <property type="entry name" value="Peptidase_M17_C"/>
</dbReference>
<evidence type="ECO:0000256" key="2">
    <source>
        <dbReference type="ARBA" id="ARBA00022438"/>
    </source>
</evidence>
<protein>
    <submittedName>
        <fullName evidence="7">Leucyl aminopeptidase</fullName>
    </submittedName>
</protein>
<dbReference type="GO" id="GO:0006508">
    <property type="term" value="P:proteolysis"/>
    <property type="evidence" value="ECO:0007669"/>
    <property type="project" value="UniProtKB-KW"/>
</dbReference>
<keyword evidence="8" id="KW-1185">Reference proteome</keyword>
<dbReference type="InterPro" id="IPR048816">
    <property type="entry name" value="Peptidase_M17_N_1"/>
</dbReference>
<dbReference type="InterPro" id="IPR043472">
    <property type="entry name" value="Macro_dom-like"/>
</dbReference>
<evidence type="ECO:0000259" key="6">
    <source>
        <dbReference type="PROSITE" id="PS00631"/>
    </source>
</evidence>
<keyword evidence="3" id="KW-0645">Protease</keyword>
<dbReference type="PANTHER" id="PTHR11963:SF20">
    <property type="entry name" value="PEPTIDASE B"/>
    <property type="match status" value="1"/>
</dbReference>
<dbReference type="PANTHER" id="PTHR11963">
    <property type="entry name" value="LEUCINE AMINOPEPTIDASE-RELATED"/>
    <property type="match status" value="1"/>
</dbReference>
<dbReference type="GO" id="GO:0070006">
    <property type="term" value="F:metalloaminopeptidase activity"/>
    <property type="evidence" value="ECO:0007669"/>
    <property type="project" value="InterPro"/>
</dbReference>
<evidence type="ECO:0000313" key="7">
    <source>
        <dbReference type="EMBL" id="ANW04619.1"/>
    </source>
</evidence>
<dbReference type="KEGG" id="bic:LMTR13_35310"/>
<dbReference type="InterPro" id="IPR011356">
    <property type="entry name" value="Leucine_aapep/pepB"/>
</dbReference>
<evidence type="ECO:0000256" key="3">
    <source>
        <dbReference type="ARBA" id="ARBA00022670"/>
    </source>
</evidence>
<dbReference type="STRING" id="1274631.LMTR13_35310"/>
<dbReference type="EMBL" id="CP016428">
    <property type="protein sequence ID" value="ANW04619.1"/>
    <property type="molecule type" value="Genomic_DNA"/>
</dbReference>
<comment type="similarity">
    <text evidence="1">Belongs to the peptidase M17 family.</text>
</comment>
<dbReference type="RefSeq" id="WP_065731761.1">
    <property type="nucleotide sequence ID" value="NZ_CP016428.1"/>
</dbReference>
<accession>A0A1B1UP84</accession>
<gene>
    <name evidence="7" type="ORF">LMTR13_35310</name>
</gene>
<name>A0A1B1UP84_9BRAD</name>